<dbReference type="SUPFAM" id="SSF48208">
    <property type="entry name" value="Six-hairpin glycosidases"/>
    <property type="match status" value="1"/>
</dbReference>
<dbReference type="InterPro" id="IPR004101">
    <property type="entry name" value="Mur_ligase_C"/>
</dbReference>
<keyword evidence="3" id="KW-0067">ATP-binding</keyword>
<dbReference type="SUPFAM" id="SSF53244">
    <property type="entry name" value="MurD-like peptide ligases, peptide-binding domain"/>
    <property type="match status" value="1"/>
</dbReference>
<evidence type="ECO:0000256" key="3">
    <source>
        <dbReference type="ARBA" id="ARBA00022840"/>
    </source>
</evidence>
<dbReference type="GO" id="GO:0005524">
    <property type="term" value="F:ATP binding"/>
    <property type="evidence" value="ECO:0007669"/>
    <property type="project" value="UniProtKB-KW"/>
</dbReference>
<comment type="caution">
    <text evidence="7">The sequence shown here is derived from an EMBL/GenBank/DDBJ whole genome shotgun (WGS) entry which is preliminary data.</text>
</comment>
<dbReference type="PANTHER" id="PTHR43024:SF1">
    <property type="entry name" value="UDP-N-ACETYLMURAMOYL-TRIPEPTIDE--D-ALANYL-D-ALANINE LIGASE"/>
    <property type="match status" value="1"/>
</dbReference>
<dbReference type="OrthoDB" id="9810718at2"/>
<keyword evidence="1 7" id="KW-0436">Ligase</keyword>
<dbReference type="InterPro" id="IPR036565">
    <property type="entry name" value="Mur-like_cat_sf"/>
</dbReference>
<dbReference type="EMBL" id="QXFK01000008">
    <property type="protein sequence ID" value="RIV80793.1"/>
    <property type="molecule type" value="Genomic_DNA"/>
</dbReference>
<dbReference type="Proteomes" id="UP000285092">
    <property type="component" value="Unassembled WGS sequence"/>
</dbReference>
<dbReference type="InterPro" id="IPR008928">
    <property type="entry name" value="6-hairpin_glycosidase_sf"/>
</dbReference>
<evidence type="ECO:0000256" key="2">
    <source>
        <dbReference type="ARBA" id="ARBA00022741"/>
    </source>
</evidence>
<dbReference type="GO" id="GO:0016881">
    <property type="term" value="F:acid-amino acid ligase activity"/>
    <property type="evidence" value="ECO:0007669"/>
    <property type="project" value="InterPro"/>
</dbReference>
<accession>A0A418NLS8</accession>
<dbReference type="SUPFAM" id="SSF53623">
    <property type="entry name" value="MurD-like peptide ligases, catalytic domain"/>
    <property type="match status" value="1"/>
</dbReference>
<dbReference type="GO" id="GO:0005975">
    <property type="term" value="P:carbohydrate metabolic process"/>
    <property type="evidence" value="ECO:0007669"/>
    <property type="project" value="InterPro"/>
</dbReference>
<keyword evidence="2" id="KW-0547">Nucleotide-binding</keyword>
<dbReference type="Pfam" id="PF02875">
    <property type="entry name" value="Mur_ligase_C"/>
    <property type="match status" value="1"/>
</dbReference>
<evidence type="ECO:0000256" key="1">
    <source>
        <dbReference type="ARBA" id="ARBA00022598"/>
    </source>
</evidence>
<dbReference type="AlphaFoldDB" id="A0A418NLS8"/>
<evidence type="ECO:0000313" key="8">
    <source>
        <dbReference type="Proteomes" id="UP000285092"/>
    </source>
</evidence>
<evidence type="ECO:0000259" key="4">
    <source>
        <dbReference type="Pfam" id="PF02875"/>
    </source>
</evidence>
<proteinExistence type="predicted"/>
<feature type="domain" description="Mur ligase C-terminal" evidence="4">
    <location>
        <begin position="895"/>
        <end position="1006"/>
    </location>
</feature>
<dbReference type="Gene3D" id="3.40.1190.10">
    <property type="entry name" value="Mur-like, catalytic domain"/>
    <property type="match status" value="1"/>
</dbReference>
<evidence type="ECO:0000313" key="7">
    <source>
        <dbReference type="EMBL" id="RIV80793.1"/>
    </source>
</evidence>
<dbReference type="InterPro" id="IPR036615">
    <property type="entry name" value="Mur_ligase_C_dom_sf"/>
</dbReference>
<dbReference type="EMBL" id="QXFK01000019">
    <property type="protein sequence ID" value="RIV75951.1"/>
    <property type="molecule type" value="Genomic_DNA"/>
</dbReference>
<dbReference type="PANTHER" id="PTHR43024">
    <property type="entry name" value="UDP-N-ACETYLMURAMOYL-TRIPEPTIDE--D-ALANYL-D-ALANINE LIGASE"/>
    <property type="match status" value="1"/>
</dbReference>
<dbReference type="RefSeq" id="WP_119511702.1">
    <property type="nucleotide sequence ID" value="NZ_QXFK01000008.1"/>
</dbReference>
<reference evidence="7 8" key="1">
    <citation type="submission" date="2018-08" db="EMBL/GenBank/DDBJ databases">
        <title>Altererythrobacter sp.Ery1 and Ery12, the genome sequencing of novel strains in genus Alterythrobacter.</title>
        <authorList>
            <person name="Cheng H."/>
            <person name="Wu Y.-H."/>
            <person name="Fang C."/>
            <person name="Xu X.-W."/>
        </authorList>
    </citation>
    <scope>NUCLEOTIDE SEQUENCE [LARGE SCALE GENOMIC DNA]</scope>
    <source>
        <strain evidence="7 8">Ery1</strain>
    </source>
</reference>
<name>A0A418NLS8_9SPHN</name>
<evidence type="ECO:0000313" key="6">
    <source>
        <dbReference type="EMBL" id="RIV75951.1"/>
    </source>
</evidence>
<organism evidence="7 8">
    <name type="scientific">Pelagerythrobacter aerophilus</name>
    <dbReference type="NCBI Taxonomy" id="2306995"/>
    <lineage>
        <taxon>Bacteria</taxon>
        <taxon>Pseudomonadati</taxon>
        <taxon>Pseudomonadota</taxon>
        <taxon>Alphaproteobacteria</taxon>
        <taxon>Sphingomonadales</taxon>
        <taxon>Erythrobacteraceae</taxon>
        <taxon>Pelagerythrobacter</taxon>
    </lineage>
</organism>
<protein>
    <submittedName>
        <fullName evidence="7">Glutamate ligase</fullName>
    </submittedName>
</protein>
<dbReference type="InterPro" id="IPR013221">
    <property type="entry name" value="Mur_ligase_cen"/>
</dbReference>
<evidence type="ECO:0000259" key="5">
    <source>
        <dbReference type="Pfam" id="PF08245"/>
    </source>
</evidence>
<sequence length="1025" mass="113680">MTDRLETCLERLRTRLGQVPSVQVEGQARAVLFFSFTDGTRRATTVTASGDTVEEAWQAGVERIAASGRAVRWLRLDWVDAVERRTWGELKAALRTIKRNYFRLGVSLDPGFEHAFLETEINANAMLYGGNRNPAAVLNEKNFRIYAEKRHRLADLTFGDDDPVWLFTTRGAFVGDDLAVHELSGAGLDSGRRTMGALQPEDAAQLVRSGSAYLATQVLDDGRFHYGWHPCFDRPIRAYNTLRHASTVYAMLEAWEVTRDEDLEQAISRALAYLTGELIRIAPLPSEEKAAFLVDVGDEIKLGGNAVAILALLKHHALTGTAESLALAEQLGAGILHMQDPDNGSFSHVLAYSSLNEKERFRIIYYDGEAAFALMRLYEATGDERWLSAVEKAFAYFIDQEHWKAHDHWLSYAVNELTRYRPEERYFRFGLDNFRTHLGFVLERITTFPTLLELMTAAESMVARLRADPERRHLLDGIDLTRFYQALDFRAHYLLNGHFWPELAMFFARPEKIAGSFFIRHHAFRIRIDDVEHYLSGLAAYRRYLLARDGEDAAAHRPPVEKNQRHWTAADVEKATGGEWLRRPEADWSTSGLCTYLPAFRDGDMIALRPPDGQRGVSERHIPRLANRAAAYIGSDPVQLEDTGAPALLVSDVEAAILDLGEYARRKMAGKVVAVTGSAGKTSTVAMLAHAMEGYGAVGTTRHNANLPHGIAWNLASIPWDVPHIALELAIGRMAQNSRLTRPDVAIFTNILPAHLEYHRDLATIARRKSAIFQGMRPGGVAVLNREMAEWARVHMAARSRGLRVINYGRAAGCEVRLAGYDASSRVAEACIGGRSVAFALGAAGEHMALNALAVLAALWALGRDLEPALSRLATFVPLEGRGREFEADIEGRRVLVLDEAYNANPGSMEAALALLGTKTGAARRIAVLGEMAELGPDAGSYHTQLAAAVARQPIDRVYALGPLYDEFWSNLPEKIRGARPSSLEKLRSCLLSDLKTGDAILFKGSHSTAIHQLVSDIETTEERN</sequence>
<keyword evidence="8" id="KW-1185">Reference proteome</keyword>
<dbReference type="Gene3D" id="3.90.190.20">
    <property type="entry name" value="Mur ligase, C-terminal domain"/>
    <property type="match status" value="1"/>
</dbReference>
<dbReference type="InterPro" id="IPR051046">
    <property type="entry name" value="MurCDEF_CellWall_CoF430Synth"/>
</dbReference>
<dbReference type="Pfam" id="PF08245">
    <property type="entry name" value="Mur_ligase_M"/>
    <property type="match status" value="1"/>
</dbReference>
<gene>
    <name evidence="7" type="ORF">D2V04_02100</name>
    <name evidence="6" type="ORF">D2V04_17025</name>
</gene>
<feature type="domain" description="Mur ligase central" evidence="5">
    <location>
        <begin position="675"/>
        <end position="858"/>
    </location>
</feature>